<name>A0ACA9R8G7_9GLOM</name>
<accession>A0ACA9R8G7</accession>
<proteinExistence type="predicted"/>
<evidence type="ECO:0000313" key="1">
    <source>
        <dbReference type="EMBL" id="CAG8781170.1"/>
    </source>
</evidence>
<keyword evidence="2" id="KW-1185">Reference proteome</keyword>
<dbReference type="Proteomes" id="UP000789525">
    <property type="component" value="Unassembled WGS sequence"/>
</dbReference>
<sequence>MSDEKPPVTAEPTAKPPMGTRIANKARGTLTKITTREGWVGDYDFGWLCAPTLPYGKNKAR</sequence>
<gene>
    <name evidence="1" type="ORF">ACOLOM_LOCUS14324</name>
</gene>
<feature type="non-terminal residue" evidence="1">
    <location>
        <position position="61"/>
    </location>
</feature>
<comment type="caution">
    <text evidence="1">The sequence shown here is derived from an EMBL/GenBank/DDBJ whole genome shotgun (WGS) entry which is preliminary data.</text>
</comment>
<reference evidence="1" key="1">
    <citation type="submission" date="2021-06" db="EMBL/GenBank/DDBJ databases">
        <authorList>
            <person name="Kallberg Y."/>
            <person name="Tangrot J."/>
            <person name="Rosling A."/>
        </authorList>
    </citation>
    <scope>NUCLEOTIDE SEQUENCE</scope>
    <source>
        <strain evidence="1">CL356</strain>
    </source>
</reference>
<dbReference type="EMBL" id="CAJVPT010071926">
    <property type="protein sequence ID" value="CAG8781170.1"/>
    <property type="molecule type" value="Genomic_DNA"/>
</dbReference>
<evidence type="ECO:0000313" key="2">
    <source>
        <dbReference type="Proteomes" id="UP000789525"/>
    </source>
</evidence>
<organism evidence="1 2">
    <name type="scientific">Acaulospora colombiana</name>
    <dbReference type="NCBI Taxonomy" id="27376"/>
    <lineage>
        <taxon>Eukaryota</taxon>
        <taxon>Fungi</taxon>
        <taxon>Fungi incertae sedis</taxon>
        <taxon>Mucoromycota</taxon>
        <taxon>Glomeromycotina</taxon>
        <taxon>Glomeromycetes</taxon>
        <taxon>Diversisporales</taxon>
        <taxon>Acaulosporaceae</taxon>
        <taxon>Acaulospora</taxon>
    </lineage>
</organism>
<protein>
    <submittedName>
        <fullName evidence="1">5084_t:CDS:1</fullName>
    </submittedName>
</protein>